<dbReference type="EMBL" id="CAJFDI010000002">
    <property type="protein sequence ID" value="CAD5214869.1"/>
    <property type="molecule type" value="Genomic_DNA"/>
</dbReference>
<name>A0A1I7RPE5_BURXY</name>
<evidence type="ECO:0000313" key="9">
    <source>
        <dbReference type="Proteomes" id="UP000095284"/>
    </source>
</evidence>
<accession>A0A1I7RPE5</accession>
<evidence type="ECO:0000256" key="2">
    <source>
        <dbReference type="ARBA" id="ARBA00022670"/>
    </source>
</evidence>
<dbReference type="AlphaFoldDB" id="A0A1I7RPE5"/>
<dbReference type="PROSITE" id="PS50600">
    <property type="entry name" value="ULP_PROTEASE"/>
    <property type="match status" value="1"/>
</dbReference>
<dbReference type="FunFam" id="3.40.395.10:FF:000001">
    <property type="entry name" value="Sentrin-specific protease 1"/>
    <property type="match status" value="1"/>
</dbReference>
<reference evidence="11" key="1">
    <citation type="submission" date="2016-11" db="UniProtKB">
        <authorList>
            <consortium name="WormBaseParasite"/>
        </authorList>
    </citation>
    <scope>IDENTIFICATION</scope>
</reference>
<reference evidence="8" key="2">
    <citation type="submission" date="2020-08" db="EMBL/GenBank/DDBJ databases">
        <authorList>
            <person name="Kikuchi T."/>
        </authorList>
    </citation>
    <scope>NUCLEOTIDE SEQUENCE</scope>
    <source>
        <strain evidence="7">Ka4C1</strain>
    </source>
</reference>
<dbReference type="GO" id="GO:0016926">
    <property type="term" value="P:protein desumoylation"/>
    <property type="evidence" value="ECO:0007669"/>
    <property type="project" value="TreeGrafter"/>
</dbReference>
<dbReference type="SUPFAM" id="SSF54001">
    <property type="entry name" value="Cysteine proteinases"/>
    <property type="match status" value="1"/>
</dbReference>
<evidence type="ECO:0000256" key="5">
    <source>
        <dbReference type="SAM" id="MobiDB-lite"/>
    </source>
</evidence>
<gene>
    <name evidence="7" type="ORF">BXYJ_LOCUS3745</name>
</gene>
<dbReference type="eggNOG" id="KOG0778">
    <property type="taxonomic scope" value="Eukaryota"/>
</dbReference>
<dbReference type="Gene3D" id="3.40.395.10">
    <property type="entry name" value="Adenoviral Proteinase, Chain A"/>
    <property type="match status" value="1"/>
</dbReference>
<dbReference type="PANTHER" id="PTHR12606">
    <property type="entry name" value="SENTRIN/SUMO-SPECIFIC PROTEASE"/>
    <property type="match status" value="1"/>
</dbReference>
<evidence type="ECO:0000313" key="7">
    <source>
        <dbReference type="EMBL" id="CAD5214869.1"/>
    </source>
</evidence>
<dbReference type="GO" id="GO:0016929">
    <property type="term" value="F:deSUMOylase activity"/>
    <property type="evidence" value="ECO:0007669"/>
    <property type="project" value="TreeGrafter"/>
</dbReference>
<dbReference type="PANTHER" id="PTHR12606:SF141">
    <property type="entry name" value="GH15225P-RELATED"/>
    <property type="match status" value="1"/>
</dbReference>
<evidence type="ECO:0000256" key="4">
    <source>
        <dbReference type="ARBA" id="ARBA00022807"/>
    </source>
</evidence>
<protein>
    <submittedName>
        <fullName evidence="7">(pine wood nematode) hypothetical protein</fullName>
    </submittedName>
    <submittedName>
        <fullName evidence="11">ULP_PROTEASE domain-containing protein</fullName>
    </submittedName>
</protein>
<proteinExistence type="inferred from homology"/>
<dbReference type="Proteomes" id="UP000095284">
    <property type="component" value="Unplaced"/>
</dbReference>
<dbReference type="SMR" id="A0A1I7RPE5"/>
<dbReference type="GO" id="GO:0005634">
    <property type="term" value="C:nucleus"/>
    <property type="evidence" value="ECO:0007669"/>
    <property type="project" value="TreeGrafter"/>
</dbReference>
<dbReference type="InterPro" id="IPR038765">
    <property type="entry name" value="Papain-like_cys_pep_sf"/>
</dbReference>
<keyword evidence="2" id="KW-0645">Protease</keyword>
<dbReference type="Pfam" id="PF02902">
    <property type="entry name" value="Peptidase_C48"/>
    <property type="match status" value="1"/>
</dbReference>
<comment type="similarity">
    <text evidence="1">Belongs to the peptidase C48 family.</text>
</comment>
<dbReference type="WBParaSite" id="BXY_0258600.1">
    <property type="protein sequence ID" value="BXY_0258600.1"/>
    <property type="gene ID" value="BXY_0258600"/>
</dbReference>
<evidence type="ECO:0000256" key="3">
    <source>
        <dbReference type="ARBA" id="ARBA00022801"/>
    </source>
</evidence>
<dbReference type="GO" id="GO:0080090">
    <property type="term" value="P:regulation of primary metabolic process"/>
    <property type="evidence" value="ECO:0007669"/>
    <property type="project" value="UniProtKB-ARBA"/>
</dbReference>
<dbReference type="Proteomes" id="UP000659654">
    <property type="component" value="Unassembled WGS sequence"/>
</dbReference>
<keyword evidence="4" id="KW-0788">Thiol protease</keyword>
<sequence>MGENTGMKYMLKRVFGSTPRSRRRTMPSYLEDLDSPCSSTSLDRSRSTYNIGSEDEEFRFDRSMMDLKLRSVEHTTDFNLRQRRKSQSSLTSLIEGLRSKLSLEGVKTKVDLVPGVEDFPVLPRRAQELCDVIWDPYKDPNEVFSSKFNIHLARKDLIKLDNHGWLNDEIINFYFSLISERSEKSHGYPKVYSFPTYFFQSVSRGGHSRVKRWTKNLNIFNYDIILFPLNLGNCHWCLAVYECGSNTLRFLDSMRSDGFSHLKVLRDYLITEFETKHPGGHLRSEDIIIISKEDVPKQMNGFDCGVFTCRMGEYVSRRAPINFSQRHMPEFRRRILFEIVEQKLL</sequence>
<dbReference type="GO" id="GO:0006508">
    <property type="term" value="P:proteolysis"/>
    <property type="evidence" value="ECO:0007669"/>
    <property type="project" value="UniProtKB-KW"/>
</dbReference>
<dbReference type="Proteomes" id="UP000582659">
    <property type="component" value="Unassembled WGS sequence"/>
</dbReference>
<keyword evidence="10" id="KW-1185">Reference proteome</keyword>
<evidence type="ECO:0000313" key="11">
    <source>
        <dbReference type="WBParaSite" id="BXY_0258600.1"/>
    </source>
</evidence>
<organism evidence="9 11">
    <name type="scientific">Bursaphelenchus xylophilus</name>
    <name type="common">Pinewood nematode worm</name>
    <name type="synonym">Aphelenchoides xylophilus</name>
    <dbReference type="NCBI Taxonomy" id="6326"/>
    <lineage>
        <taxon>Eukaryota</taxon>
        <taxon>Metazoa</taxon>
        <taxon>Ecdysozoa</taxon>
        <taxon>Nematoda</taxon>
        <taxon>Chromadorea</taxon>
        <taxon>Rhabditida</taxon>
        <taxon>Tylenchina</taxon>
        <taxon>Tylenchomorpha</taxon>
        <taxon>Aphelenchoidea</taxon>
        <taxon>Aphelenchoididae</taxon>
        <taxon>Bursaphelenchus</taxon>
    </lineage>
</organism>
<feature type="domain" description="Ubiquitin-like protease family profile" evidence="6">
    <location>
        <begin position="150"/>
        <end position="315"/>
    </location>
</feature>
<dbReference type="EMBL" id="CAJFCV020000002">
    <property type="protein sequence ID" value="CAG9095891.1"/>
    <property type="molecule type" value="Genomic_DNA"/>
</dbReference>
<keyword evidence="3" id="KW-0378">Hydrolase</keyword>
<feature type="region of interest" description="Disordered" evidence="5">
    <location>
        <begin position="15"/>
        <end position="47"/>
    </location>
</feature>
<feature type="compositionally biased region" description="Polar residues" evidence="5">
    <location>
        <begin position="36"/>
        <end position="47"/>
    </location>
</feature>
<dbReference type="OrthoDB" id="1939479at2759"/>
<evidence type="ECO:0000313" key="8">
    <source>
        <dbReference type="EMBL" id="CAG9095891.1"/>
    </source>
</evidence>
<dbReference type="InterPro" id="IPR003653">
    <property type="entry name" value="Peptidase_C48_C"/>
</dbReference>
<evidence type="ECO:0000313" key="10">
    <source>
        <dbReference type="Proteomes" id="UP000659654"/>
    </source>
</evidence>
<evidence type="ECO:0000256" key="1">
    <source>
        <dbReference type="ARBA" id="ARBA00005234"/>
    </source>
</evidence>
<dbReference type="GO" id="GO:0060255">
    <property type="term" value="P:regulation of macromolecule metabolic process"/>
    <property type="evidence" value="ECO:0007669"/>
    <property type="project" value="UniProtKB-ARBA"/>
</dbReference>
<evidence type="ECO:0000259" key="6">
    <source>
        <dbReference type="PROSITE" id="PS50600"/>
    </source>
</evidence>